<evidence type="ECO:0000313" key="1">
    <source>
        <dbReference type="EMBL" id="KAH7833338.1"/>
    </source>
</evidence>
<reference evidence="1 2" key="1">
    <citation type="journal article" date="2021" name="Hortic Res">
        <title>High-quality reference genome and annotation aids understanding of berry development for evergreen blueberry (Vaccinium darrowii).</title>
        <authorList>
            <person name="Yu J."/>
            <person name="Hulse-Kemp A.M."/>
            <person name="Babiker E."/>
            <person name="Staton M."/>
        </authorList>
    </citation>
    <scope>NUCLEOTIDE SEQUENCE [LARGE SCALE GENOMIC DNA]</scope>
    <source>
        <strain evidence="2">cv. NJ 8807/NJ 8810</strain>
        <tissue evidence="1">Young leaf</tissue>
    </source>
</reference>
<dbReference type="Proteomes" id="UP000828048">
    <property type="component" value="Chromosome 2"/>
</dbReference>
<organism evidence="1 2">
    <name type="scientific">Vaccinium darrowii</name>
    <dbReference type="NCBI Taxonomy" id="229202"/>
    <lineage>
        <taxon>Eukaryota</taxon>
        <taxon>Viridiplantae</taxon>
        <taxon>Streptophyta</taxon>
        <taxon>Embryophyta</taxon>
        <taxon>Tracheophyta</taxon>
        <taxon>Spermatophyta</taxon>
        <taxon>Magnoliopsida</taxon>
        <taxon>eudicotyledons</taxon>
        <taxon>Gunneridae</taxon>
        <taxon>Pentapetalae</taxon>
        <taxon>asterids</taxon>
        <taxon>Ericales</taxon>
        <taxon>Ericaceae</taxon>
        <taxon>Vaccinioideae</taxon>
        <taxon>Vaccinieae</taxon>
        <taxon>Vaccinium</taxon>
    </lineage>
</organism>
<accession>A0ACB7WYA4</accession>
<name>A0ACB7WYA4_9ERIC</name>
<gene>
    <name evidence="1" type="ORF">Vadar_005254</name>
</gene>
<dbReference type="EMBL" id="CM037152">
    <property type="protein sequence ID" value="KAH7833338.1"/>
    <property type="molecule type" value="Genomic_DNA"/>
</dbReference>
<sequence>MQDQPNPYNLYTNNYNDMNSTQNANLTTSHVAFNNPSPMTPTPPIPASFDGLHHGGAQSEDDFWDFDDDLLSSLLDIRNLGQDDGGVCLMDQDGGRSGGELENHDNAGRGNSRLLEEGGGGVSLMDQILGQSDEGGGGANLMEQGGGGGGELENYNNVDHGKSGLLEGSSERNEKNKKRGVPRYNLAEIWPEDPDRAKRLLEGRQYMARSREKKVRYVSELEEKAQFLEFEATNLSAQLITYQRDKRGLTTENAELKVLLEVKQQQAELRDAISEALKQEVEELKISNGGIQSPSDSFTFGTQPNSPLASLSPLQSPMHYYKLLPSPSTLQANVQHNSLTSPSTLLPNVQHNSLTSPSTLQPPVQYKPLTSPSALRSPLQSSPFASPSGALHVVSHSPVASTSPFMLKIVSRSPAASPSPRTRNNVFPLPKMSSAPLSQLSPLRDSGSSLLSRRGRPANLPTPPM</sequence>
<proteinExistence type="predicted"/>
<evidence type="ECO:0000313" key="2">
    <source>
        <dbReference type="Proteomes" id="UP000828048"/>
    </source>
</evidence>
<protein>
    <submittedName>
        <fullName evidence="1">Uncharacterized protein</fullName>
    </submittedName>
</protein>
<comment type="caution">
    <text evidence="1">The sequence shown here is derived from an EMBL/GenBank/DDBJ whole genome shotgun (WGS) entry which is preliminary data.</text>
</comment>
<keyword evidence="2" id="KW-1185">Reference proteome</keyword>